<sequence length="97" mass="10650">MKNDARPFSERALSPSADPKTHRDESSNHGEVFSSLDAQGFQVISLSDRLVAQEGTSPLASRTRHLSFRAPHAQSNAATFTLWAFSVTSFIRVKDSS</sequence>
<name>A0A4Y1ZZG3_ARAVE</name>
<dbReference type="EMBL" id="BGPR01000001">
    <property type="protein sequence ID" value="GBL72446.1"/>
    <property type="molecule type" value="Genomic_DNA"/>
</dbReference>
<comment type="caution">
    <text evidence="2">The sequence shown here is derived from an EMBL/GenBank/DDBJ whole genome shotgun (WGS) entry which is preliminary data.</text>
</comment>
<accession>A0A4Y1ZZG3</accession>
<protein>
    <submittedName>
        <fullName evidence="2">Uncharacterized protein</fullName>
    </submittedName>
</protein>
<gene>
    <name evidence="2" type="ORF">AVEN_115366_1</name>
</gene>
<proteinExistence type="predicted"/>
<dbReference type="Proteomes" id="UP000499080">
    <property type="component" value="Unassembled WGS sequence"/>
</dbReference>
<organism evidence="2 3">
    <name type="scientific">Araneus ventricosus</name>
    <name type="common">Orbweaver spider</name>
    <name type="synonym">Epeira ventricosa</name>
    <dbReference type="NCBI Taxonomy" id="182803"/>
    <lineage>
        <taxon>Eukaryota</taxon>
        <taxon>Metazoa</taxon>
        <taxon>Ecdysozoa</taxon>
        <taxon>Arthropoda</taxon>
        <taxon>Chelicerata</taxon>
        <taxon>Arachnida</taxon>
        <taxon>Araneae</taxon>
        <taxon>Araneomorphae</taxon>
        <taxon>Entelegynae</taxon>
        <taxon>Araneoidea</taxon>
        <taxon>Araneidae</taxon>
        <taxon>Araneus</taxon>
    </lineage>
</organism>
<dbReference type="AlphaFoldDB" id="A0A4Y1ZZG3"/>
<evidence type="ECO:0000313" key="3">
    <source>
        <dbReference type="Proteomes" id="UP000499080"/>
    </source>
</evidence>
<evidence type="ECO:0000256" key="1">
    <source>
        <dbReference type="SAM" id="MobiDB-lite"/>
    </source>
</evidence>
<evidence type="ECO:0000313" key="2">
    <source>
        <dbReference type="EMBL" id="GBL72446.1"/>
    </source>
</evidence>
<keyword evidence="3" id="KW-1185">Reference proteome</keyword>
<reference evidence="2 3" key="1">
    <citation type="journal article" date="2019" name="Sci. Rep.">
        <title>Orb-weaving spider Araneus ventricosus genome elucidates the spidroin gene catalogue.</title>
        <authorList>
            <person name="Kono N."/>
            <person name="Nakamura H."/>
            <person name="Ohtoshi R."/>
            <person name="Moran D.A.P."/>
            <person name="Shinohara A."/>
            <person name="Yoshida Y."/>
            <person name="Fujiwara M."/>
            <person name="Mori M."/>
            <person name="Tomita M."/>
            <person name="Arakawa K."/>
        </authorList>
    </citation>
    <scope>NUCLEOTIDE SEQUENCE [LARGE SCALE GENOMIC DNA]</scope>
</reference>
<feature type="compositionally biased region" description="Basic and acidic residues" evidence="1">
    <location>
        <begin position="19"/>
        <end position="28"/>
    </location>
</feature>
<feature type="region of interest" description="Disordered" evidence="1">
    <location>
        <begin position="1"/>
        <end position="32"/>
    </location>
</feature>